<feature type="transmembrane region" description="Helical" evidence="1">
    <location>
        <begin position="50"/>
        <end position="68"/>
    </location>
</feature>
<evidence type="ECO:0000313" key="2">
    <source>
        <dbReference type="EMBL" id="KIM84949.1"/>
    </source>
</evidence>
<dbReference type="Proteomes" id="UP000054166">
    <property type="component" value="Unassembled WGS sequence"/>
</dbReference>
<dbReference type="InParanoid" id="A0A0C3FZ22"/>
<feature type="transmembrane region" description="Helical" evidence="1">
    <location>
        <begin position="99"/>
        <end position="119"/>
    </location>
</feature>
<keyword evidence="1" id="KW-1133">Transmembrane helix</keyword>
<keyword evidence="1" id="KW-0472">Membrane</keyword>
<protein>
    <submittedName>
        <fullName evidence="2">Uncharacterized protein</fullName>
    </submittedName>
</protein>
<sequence length="123" mass="13861">MTTTNGPNANGTKKNWFDFDSTHLATTSRCSLGEFISSTLNVRRHRCCRLSFFLLLCCLCHFCVCAQYEQSSLSLSRFLSVFVLCCNIIYTSIHSTLSLLGPSFLFLPPFLIITSFHLLSKGF</sequence>
<keyword evidence="3" id="KW-1185">Reference proteome</keyword>
<proteinExistence type="predicted"/>
<dbReference type="HOGENOM" id="CLU_2016114_0_0_1"/>
<gene>
    <name evidence="2" type="ORF">PILCRDRAFT_376575</name>
</gene>
<accession>A0A0C3FZ22</accession>
<evidence type="ECO:0000256" key="1">
    <source>
        <dbReference type="SAM" id="Phobius"/>
    </source>
</evidence>
<name>A0A0C3FZ22_PILCF</name>
<dbReference type="AlphaFoldDB" id="A0A0C3FZ22"/>
<reference evidence="3" key="2">
    <citation type="submission" date="2015-01" db="EMBL/GenBank/DDBJ databases">
        <title>Evolutionary Origins and Diversification of the Mycorrhizal Mutualists.</title>
        <authorList>
            <consortium name="DOE Joint Genome Institute"/>
            <consortium name="Mycorrhizal Genomics Consortium"/>
            <person name="Kohler A."/>
            <person name="Kuo A."/>
            <person name="Nagy L.G."/>
            <person name="Floudas D."/>
            <person name="Copeland A."/>
            <person name="Barry K.W."/>
            <person name="Cichocki N."/>
            <person name="Veneault-Fourrey C."/>
            <person name="LaButti K."/>
            <person name="Lindquist E.A."/>
            <person name="Lipzen A."/>
            <person name="Lundell T."/>
            <person name="Morin E."/>
            <person name="Murat C."/>
            <person name="Riley R."/>
            <person name="Ohm R."/>
            <person name="Sun H."/>
            <person name="Tunlid A."/>
            <person name="Henrissat B."/>
            <person name="Grigoriev I.V."/>
            <person name="Hibbett D.S."/>
            <person name="Martin F."/>
        </authorList>
    </citation>
    <scope>NUCLEOTIDE SEQUENCE [LARGE SCALE GENOMIC DNA]</scope>
    <source>
        <strain evidence="3">F 1598</strain>
    </source>
</reference>
<dbReference type="EMBL" id="KN832986">
    <property type="protein sequence ID" value="KIM84949.1"/>
    <property type="molecule type" value="Genomic_DNA"/>
</dbReference>
<reference evidence="2 3" key="1">
    <citation type="submission" date="2014-04" db="EMBL/GenBank/DDBJ databases">
        <authorList>
            <consortium name="DOE Joint Genome Institute"/>
            <person name="Kuo A."/>
            <person name="Tarkka M."/>
            <person name="Buscot F."/>
            <person name="Kohler A."/>
            <person name="Nagy L.G."/>
            <person name="Floudas D."/>
            <person name="Copeland A."/>
            <person name="Barry K.W."/>
            <person name="Cichocki N."/>
            <person name="Veneault-Fourrey C."/>
            <person name="LaButti K."/>
            <person name="Lindquist E.A."/>
            <person name="Lipzen A."/>
            <person name="Lundell T."/>
            <person name="Morin E."/>
            <person name="Murat C."/>
            <person name="Sun H."/>
            <person name="Tunlid A."/>
            <person name="Henrissat B."/>
            <person name="Grigoriev I.V."/>
            <person name="Hibbett D.S."/>
            <person name="Martin F."/>
            <person name="Nordberg H.P."/>
            <person name="Cantor M.N."/>
            <person name="Hua S.X."/>
        </authorList>
    </citation>
    <scope>NUCLEOTIDE SEQUENCE [LARGE SCALE GENOMIC DNA]</scope>
    <source>
        <strain evidence="2 3">F 1598</strain>
    </source>
</reference>
<evidence type="ECO:0000313" key="3">
    <source>
        <dbReference type="Proteomes" id="UP000054166"/>
    </source>
</evidence>
<organism evidence="2 3">
    <name type="scientific">Piloderma croceum (strain F 1598)</name>
    <dbReference type="NCBI Taxonomy" id="765440"/>
    <lineage>
        <taxon>Eukaryota</taxon>
        <taxon>Fungi</taxon>
        <taxon>Dikarya</taxon>
        <taxon>Basidiomycota</taxon>
        <taxon>Agaricomycotina</taxon>
        <taxon>Agaricomycetes</taxon>
        <taxon>Agaricomycetidae</taxon>
        <taxon>Atheliales</taxon>
        <taxon>Atheliaceae</taxon>
        <taxon>Piloderma</taxon>
    </lineage>
</organism>
<keyword evidence="1" id="KW-0812">Transmembrane</keyword>
<feature type="transmembrane region" description="Helical" evidence="1">
    <location>
        <begin position="75"/>
        <end position="93"/>
    </location>
</feature>